<accession>A0A9X2D5H7</accession>
<dbReference type="PROSITE" id="PS51257">
    <property type="entry name" value="PROKAR_LIPOPROTEIN"/>
    <property type="match status" value="1"/>
</dbReference>
<gene>
    <name evidence="3" type="ORF">M8330_04365</name>
</gene>
<comment type="caution">
    <text evidence="3">The sequence shown here is derived from an EMBL/GenBank/DDBJ whole genome shotgun (WGS) entry which is preliminary data.</text>
</comment>
<name>A0A9X2D5H7_9ACTN</name>
<keyword evidence="2" id="KW-0732">Signal</keyword>
<evidence type="ECO:0008006" key="5">
    <source>
        <dbReference type="Google" id="ProtNLM"/>
    </source>
</evidence>
<feature type="region of interest" description="Disordered" evidence="1">
    <location>
        <begin position="31"/>
        <end position="50"/>
    </location>
</feature>
<organism evidence="3 4">
    <name type="scientific">Nocardioides bruguierae</name>
    <dbReference type="NCBI Taxonomy" id="2945102"/>
    <lineage>
        <taxon>Bacteria</taxon>
        <taxon>Bacillati</taxon>
        <taxon>Actinomycetota</taxon>
        <taxon>Actinomycetes</taxon>
        <taxon>Propionibacteriales</taxon>
        <taxon>Nocardioidaceae</taxon>
        <taxon>Nocardioides</taxon>
    </lineage>
</organism>
<dbReference type="AlphaFoldDB" id="A0A9X2D5H7"/>
<keyword evidence="4" id="KW-1185">Reference proteome</keyword>
<feature type="chain" id="PRO_5040889856" description="LppX_LprAFG lipoprotein" evidence="2">
    <location>
        <begin position="27"/>
        <end position="271"/>
    </location>
</feature>
<protein>
    <recommendedName>
        <fullName evidence="5">LppX_LprAFG lipoprotein</fullName>
    </recommendedName>
</protein>
<proteinExistence type="predicted"/>
<dbReference type="Proteomes" id="UP001139485">
    <property type="component" value="Unassembled WGS sequence"/>
</dbReference>
<evidence type="ECO:0000313" key="3">
    <source>
        <dbReference type="EMBL" id="MCM0619531.1"/>
    </source>
</evidence>
<feature type="signal peptide" evidence="2">
    <location>
        <begin position="1"/>
        <end position="26"/>
    </location>
</feature>
<dbReference type="EMBL" id="JAMOIL010000003">
    <property type="protein sequence ID" value="MCM0619531.1"/>
    <property type="molecule type" value="Genomic_DNA"/>
</dbReference>
<evidence type="ECO:0000256" key="1">
    <source>
        <dbReference type="SAM" id="MobiDB-lite"/>
    </source>
</evidence>
<dbReference type="RefSeq" id="WP_250826344.1">
    <property type="nucleotide sequence ID" value="NZ_JAMOIL010000003.1"/>
</dbReference>
<evidence type="ECO:0000256" key="2">
    <source>
        <dbReference type="SAM" id="SignalP"/>
    </source>
</evidence>
<feature type="compositionally biased region" description="Low complexity" evidence="1">
    <location>
        <begin position="31"/>
        <end position="48"/>
    </location>
</feature>
<reference evidence="3" key="1">
    <citation type="submission" date="2022-05" db="EMBL/GenBank/DDBJ databases">
        <authorList>
            <person name="Tuo L."/>
        </authorList>
    </citation>
    <scope>NUCLEOTIDE SEQUENCE</scope>
    <source>
        <strain evidence="3">BSK12Z-4</strain>
    </source>
</reference>
<evidence type="ECO:0000313" key="4">
    <source>
        <dbReference type="Proteomes" id="UP001139485"/>
    </source>
</evidence>
<sequence length="271" mass="27391">MSTRPLRRTGLATASVLLPLALVLSACSGGSESAEDAAAPTSASAGAEETTEVVAEVEESPSPEQLLASAKKELKAAVPASAHYSGSYVEGGVQRFVEVDVQGTGSDARVAVVLDPTGDATEVTRVGDTLYLRAPESQGVWASTSLSGATGADLLPPIAIFNGSAITTATAQTASAVVDHGATTDTIDGKAVQVRELELTSTWESILKVAGPAGALRASGLSGEVTVYVHLDRRGDLVSVTLQDAGQVVSLYAFRAGKVTVDAPAGAVAVD</sequence>